<evidence type="ECO:0000256" key="1">
    <source>
        <dbReference type="ARBA" id="ARBA00000151"/>
    </source>
</evidence>
<evidence type="ECO:0000256" key="12">
    <source>
        <dbReference type="ARBA" id="ARBA00022977"/>
    </source>
</evidence>
<dbReference type="GO" id="GO:0005829">
    <property type="term" value="C:cytosol"/>
    <property type="evidence" value="ECO:0007669"/>
    <property type="project" value="TreeGrafter"/>
</dbReference>
<dbReference type="NCBIfam" id="TIGR00097">
    <property type="entry name" value="HMP-P_kinase"/>
    <property type="match status" value="1"/>
</dbReference>
<evidence type="ECO:0000256" key="14">
    <source>
        <dbReference type="ARBA" id="ARBA00042102"/>
    </source>
</evidence>
<dbReference type="PANTHER" id="PTHR20858">
    <property type="entry name" value="PHOSPHOMETHYLPYRIMIDINE KINASE"/>
    <property type="match status" value="1"/>
</dbReference>
<dbReference type="PANTHER" id="PTHR20858:SF17">
    <property type="entry name" value="HYDROXYMETHYLPYRIMIDINE_PHOSPHOMETHYLPYRIMIDINE KINASE THI20-RELATED"/>
    <property type="match status" value="1"/>
</dbReference>
<dbReference type="GO" id="GO:0008972">
    <property type="term" value="F:phosphomethylpyrimidine kinase activity"/>
    <property type="evidence" value="ECO:0007669"/>
    <property type="project" value="UniProtKB-EC"/>
</dbReference>
<evidence type="ECO:0000313" key="18">
    <source>
        <dbReference type="Proteomes" id="UP001223261"/>
    </source>
</evidence>
<evidence type="ECO:0000256" key="9">
    <source>
        <dbReference type="ARBA" id="ARBA00022741"/>
    </source>
</evidence>
<evidence type="ECO:0000259" key="16">
    <source>
        <dbReference type="Pfam" id="PF08543"/>
    </source>
</evidence>
<dbReference type="GO" id="GO:0009228">
    <property type="term" value="P:thiamine biosynthetic process"/>
    <property type="evidence" value="ECO:0007669"/>
    <property type="project" value="UniProtKB-KW"/>
</dbReference>
<organism evidence="17 18">
    <name type="scientific">Mammaliicoccus lentus</name>
    <name type="common">Staphylococcus lentus</name>
    <dbReference type="NCBI Taxonomy" id="42858"/>
    <lineage>
        <taxon>Bacteria</taxon>
        <taxon>Bacillati</taxon>
        <taxon>Bacillota</taxon>
        <taxon>Bacilli</taxon>
        <taxon>Bacillales</taxon>
        <taxon>Staphylococcaceae</taxon>
        <taxon>Mammaliicoccus</taxon>
    </lineage>
</organism>
<dbReference type="InterPro" id="IPR029056">
    <property type="entry name" value="Ribokinase-like"/>
</dbReference>
<evidence type="ECO:0000313" key="17">
    <source>
        <dbReference type="EMBL" id="WHI59241.1"/>
    </source>
</evidence>
<dbReference type="Pfam" id="PF08543">
    <property type="entry name" value="Phos_pyr_kin"/>
    <property type="match status" value="1"/>
</dbReference>
<comment type="pathway">
    <text evidence="13">Cofactor biosynthesis; thiamine diphosphate biosynthesis; 4-amino-2-methyl-5-diphosphomethylpyrimidine from 5-amino-1-(5-phospho-D-ribosyl)imidazole: step 2/3.</text>
</comment>
<accession>A0AAX3W2V6</accession>
<gene>
    <name evidence="17" type="primary">thiD</name>
    <name evidence="17" type="ORF">PYH69_11000</name>
</gene>
<keyword evidence="12" id="KW-0784">Thiamine biosynthesis</keyword>
<evidence type="ECO:0000256" key="4">
    <source>
        <dbReference type="ARBA" id="ARBA00009879"/>
    </source>
</evidence>
<protein>
    <recommendedName>
        <fullName evidence="7">Hydroxymethylpyrimidine/phosphomethylpyrimidine kinase</fullName>
        <ecNumber evidence="5">2.7.1.49</ecNumber>
        <ecNumber evidence="6">2.7.4.7</ecNumber>
    </recommendedName>
    <alternativeName>
        <fullName evidence="14">Hydroxymethylpyrimidine kinase</fullName>
    </alternativeName>
    <alternativeName>
        <fullName evidence="15">Hydroxymethylpyrimidine phosphate kinase</fullName>
    </alternativeName>
</protein>
<feature type="domain" description="Pyridoxamine kinase/Phosphomethylpyrimidine kinase" evidence="16">
    <location>
        <begin position="14"/>
        <end position="257"/>
    </location>
</feature>
<name>A0AAX3W2V6_MAMLE</name>
<dbReference type="GO" id="GO:0008902">
    <property type="term" value="F:hydroxymethylpyrimidine kinase activity"/>
    <property type="evidence" value="ECO:0007669"/>
    <property type="project" value="UniProtKB-EC"/>
</dbReference>
<evidence type="ECO:0000256" key="11">
    <source>
        <dbReference type="ARBA" id="ARBA00022840"/>
    </source>
</evidence>
<comment type="catalytic activity">
    <reaction evidence="2">
        <text>4-amino-2-methyl-5-(phosphooxymethyl)pyrimidine + ATP = 4-amino-2-methyl-5-(diphosphooxymethyl)pyrimidine + ADP</text>
        <dbReference type="Rhea" id="RHEA:19893"/>
        <dbReference type="ChEBI" id="CHEBI:30616"/>
        <dbReference type="ChEBI" id="CHEBI:57841"/>
        <dbReference type="ChEBI" id="CHEBI:58354"/>
        <dbReference type="ChEBI" id="CHEBI:456216"/>
        <dbReference type="EC" id="2.7.4.7"/>
    </reaction>
</comment>
<dbReference type="AlphaFoldDB" id="A0AAX3W2V6"/>
<keyword evidence="10 17" id="KW-0418">Kinase</keyword>
<evidence type="ECO:0000256" key="15">
    <source>
        <dbReference type="ARBA" id="ARBA00043176"/>
    </source>
</evidence>
<comment type="similarity">
    <text evidence="4">Belongs to the ThiD family.</text>
</comment>
<dbReference type="RefSeq" id="WP_282861860.1">
    <property type="nucleotide sequence ID" value="NZ_CP118848.1"/>
</dbReference>
<dbReference type="Proteomes" id="UP001223261">
    <property type="component" value="Chromosome"/>
</dbReference>
<evidence type="ECO:0000256" key="7">
    <source>
        <dbReference type="ARBA" id="ARBA00019161"/>
    </source>
</evidence>
<dbReference type="EMBL" id="CP118848">
    <property type="protein sequence ID" value="WHI59241.1"/>
    <property type="molecule type" value="Genomic_DNA"/>
</dbReference>
<dbReference type="SUPFAM" id="SSF53613">
    <property type="entry name" value="Ribokinase-like"/>
    <property type="match status" value="1"/>
</dbReference>
<dbReference type="GO" id="GO:0005524">
    <property type="term" value="F:ATP binding"/>
    <property type="evidence" value="ECO:0007669"/>
    <property type="project" value="UniProtKB-KW"/>
</dbReference>
<sequence length="270" mass="29341">MKKPNIALSIAGTDPTGGAGIMADLKTFQASGVYGMAVPTSIVSQNTLGVQDVYHLPIEVLESQLKSVFDDETPDAIKTGMIASEEMMETIKPYIEQANKPYVIDPVMVAKSGDSLMDDKGKNKLKSILLPLATVVTPNIPEAEDITGYKIQTEEQIKKAGEFFLNEVGSKGVVIKGGHLEGDAIDYLFTQEGIRSWKSERFDTQHTHGTGCTFSAVITAELAKGHTIEEAVNTAKRFITLAIKYTPEIGKGRGPVNHFAYQKVEGLDYE</sequence>
<evidence type="ECO:0000256" key="2">
    <source>
        <dbReference type="ARBA" id="ARBA00000565"/>
    </source>
</evidence>
<comment type="pathway">
    <text evidence="3">Cofactor biosynthesis; thiamine diphosphate biosynthesis; 4-amino-2-methyl-5-diphosphomethylpyrimidine from 5-amino-1-(5-phospho-D-ribosyl)imidazole: step 3/3.</text>
</comment>
<dbReference type="Gene3D" id="3.40.1190.20">
    <property type="match status" value="1"/>
</dbReference>
<evidence type="ECO:0000256" key="10">
    <source>
        <dbReference type="ARBA" id="ARBA00022777"/>
    </source>
</evidence>
<dbReference type="InterPro" id="IPR013749">
    <property type="entry name" value="PM/HMP-P_kinase-1"/>
</dbReference>
<keyword evidence="8 17" id="KW-0808">Transferase</keyword>
<dbReference type="EC" id="2.7.4.7" evidence="6"/>
<evidence type="ECO:0000256" key="5">
    <source>
        <dbReference type="ARBA" id="ARBA00012135"/>
    </source>
</evidence>
<evidence type="ECO:0000256" key="3">
    <source>
        <dbReference type="ARBA" id="ARBA00004769"/>
    </source>
</evidence>
<dbReference type="FunFam" id="3.40.1190.20:FF:000003">
    <property type="entry name" value="Phosphomethylpyrimidine kinase ThiD"/>
    <property type="match status" value="1"/>
</dbReference>
<evidence type="ECO:0000256" key="6">
    <source>
        <dbReference type="ARBA" id="ARBA00012963"/>
    </source>
</evidence>
<keyword evidence="9" id="KW-0547">Nucleotide-binding</keyword>
<evidence type="ECO:0000256" key="8">
    <source>
        <dbReference type="ARBA" id="ARBA00022679"/>
    </source>
</evidence>
<reference evidence="17" key="1">
    <citation type="journal article" date="2023" name="Antibiotics">
        <title>Prevalence and Molecular Characterization of Methicillin-Resistant Staphylococci (MRS) and Mammaliicocci (MRM) in Dromedary Camels from Algeria: First Detection of SCCmec-mecC Hybrid in Methicillin-Resistant Mammaliicoccus lentus.</title>
        <authorList>
            <person name="Belhout C."/>
            <person name="Boyen F."/>
            <person name="Vereecke N."/>
            <person name="Theuns S."/>
            <person name="Taibi N."/>
            <person name="Stegger M."/>
            <person name="de la Fe-Rodriguez P.Y."/>
            <person name="Bouayad L."/>
            <person name="Elgroud R."/>
            <person name="Butaye P."/>
        </authorList>
    </citation>
    <scope>NUCLEOTIDE SEQUENCE</scope>
    <source>
        <strain evidence="17">7048</strain>
    </source>
</reference>
<comment type="catalytic activity">
    <reaction evidence="1">
        <text>4-amino-5-hydroxymethyl-2-methylpyrimidine + ATP = 4-amino-2-methyl-5-(phosphooxymethyl)pyrimidine + ADP + H(+)</text>
        <dbReference type="Rhea" id="RHEA:23096"/>
        <dbReference type="ChEBI" id="CHEBI:15378"/>
        <dbReference type="ChEBI" id="CHEBI:16892"/>
        <dbReference type="ChEBI" id="CHEBI:30616"/>
        <dbReference type="ChEBI" id="CHEBI:58354"/>
        <dbReference type="ChEBI" id="CHEBI:456216"/>
        <dbReference type="EC" id="2.7.1.49"/>
    </reaction>
</comment>
<proteinExistence type="inferred from homology"/>
<evidence type="ECO:0000256" key="13">
    <source>
        <dbReference type="ARBA" id="ARBA00037917"/>
    </source>
</evidence>
<keyword evidence="11" id="KW-0067">ATP-binding</keyword>
<dbReference type="InterPro" id="IPR004399">
    <property type="entry name" value="HMP/HMP-P_kinase_dom"/>
</dbReference>
<dbReference type="CDD" id="cd01169">
    <property type="entry name" value="HMPP_kinase"/>
    <property type="match status" value="1"/>
</dbReference>
<dbReference type="EC" id="2.7.1.49" evidence="5"/>